<feature type="domain" description="Calcineurin-like phosphoesterase" evidence="12">
    <location>
        <begin position="29"/>
        <end position="267"/>
    </location>
</feature>
<keyword evidence="15" id="KW-1185">Reference proteome</keyword>
<sequence length="644" mass="69768">MRTRSLVGLFLAGSLLTTPVLAQQVTAKLRLLQTTDLHTSLLNYDYYRDAEDNTVGLSKVATLIRQARTEAPNSLLIDNGDLLQGNPLGDYIAKVKGLKDGDTHPMYMAMNLIGYDAASLGNHEFNFGLPFLDTALKGAKFPSVSANIFETDGNTHRFKPYVILDRTVKDTGGKEHPIKIAVIGLTTPQIVQWDKAHLDGKIVTKDIVATAEAIVPEVKAKGADLIILAAHTGIGTDQVKSGDMAENAGWALTKVPGIHAVLTGHQHLTFPGQFKDLAGADAAKGTINGVPIAMPGFWGSHLGVFDLELTKTDGGWSVTSGTSSIRPIYKLDENRKRVPLVDNQPDIVAAVTPVHEEVLKYIRAPFGKVAAPIYSYFALVQDDPSVQIVSDAQVWYAQKALKGTKYENLPILSAAAPFKAGGRGGPDYYTDVPAGEIAIKNAADLYLYPNTVQMVTLTGAGVREWLEMSAGQFKQIDPNKSDPQDLVDTSFPTFNFDIIDGVTYEVDVTQPKRYDNDGKLVAPDARRIKNLAFQGKPIDDKQDFVIVTNNYRASGGGKFPGLDGKNIILQAPDENRQALIDFITEQKSVNPSADKNWRFAKTGKPVTLAFESGAKAEAFLASNPALTKLGDGQNGFVRYGLKLD</sequence>
<evidence type="ECO:0000259" key="12">
    <source>
        <dbReference type="Pfam" id="PF00149"/>
    </source>
</evidence>
<dbReference type="GO" id="GO:0030288">
    <property type="term" value="C:outer membrane-bounded periplasmic space"/>
    <property type="evidence" value="ECO:0007669"/>
    <property type="project" value="TreeGrafter"/>
</dbReference>
<evidence type="ECO:0000256" key="5">
    <source>
        <dbReference type="ARBA" id="ARBA00006654"/>
    </source>
</evidence>
<evidence type="ECO:0000256" key="2">
    <source>
        <dbReference type="ARBA" id="ARBA00001730"/>
    </source>
</evidence>
<dbReference type="GO" id="GO:0046872">
    <property type="term" value="F:metal ion binding"/>
    <property type="evidence" value="ECO:0007669"/>
    <property type="project" value="UniProtKB-KW"/>
</dbReference>
<evidence type="ECO:0000256" key="3">
    <source>
        <dbReference type="ARBA" id="ARBA00001968"/>
    </source>
</evidence>
<feature type="chain" id="PRO_5011821313" evidence="11">
    <location>
        <begin position="23"/>
        <end position="644"/>
    </location>
</feature>
<dbReference type="CDD" id="cd07410">
    <property type="entry name" value="MPP_CpdB_N"/>
    <property type="match status" value="1"/>
</dbReference>
<comment type="subcellular location">
    <subcellularLocation>
        <location evidence="4">Cell envelope</location>
    </subcellularLocation>
</comment>
<keyword evidence="10" id="KW-0511">Multifunctional enzyme</keyword>
<accession>A0A255XV74</accession>
<dbReference type="InterPro" id="IPR029052">
    <property type="entry name" value="Metallo-depent_PP-like"/>
</dbReference>
<dbReference type="RefSeq" id="WP_094407500.1">
    <property type="nucleotide sequence ID" value="NZ_BMJZ01000007.1"/>
</dbReference>
<dbReference type="SUPFAM" id="SSF56300">
    <property type="entry name" value="Metallo-dependent phosphatases"/>
    <property type="match status" value="1"/>
</dbReference>
<dbReference type="PROSITE" id="PS00786">
    <property type="entry name" value="5_NUCLEOTIDASE_2"/>
    <property type="match status" value="1"/>
</dbReference>
<dbReference type="GO" id="GO:0000166">
    <property type="term" value="F:nucleotide binding"/>
    <property type="evidence" value="ECO:0007669"/>
    <property type="project" value="UniProtKB-KW"/>
</dbReference>
<comment type="similarity">
    <text evidence="5 11">Belongs to the 5'-nucleotidase family.</text>
</comment>
<feature type="domain" description="5'-Nucleotidase C-terminal" evidence="13">
    <location>
        <begin position="381"/>
        <end position="562"/>
    </location>
</feature>
<dbReference type="Proteomes" id="UP000216361">
    <property type="component" value="Unassembled WGS sequence"/>
</dbReference>
<comment type="cofactor">
    <cofactor evidence="3">
        <name>a divalent metal cation</name>
        <dbReference type="ChEBI" id="CHEBI:60240"/>
    </cofactor>
</comment>
<dbReference type="PANTHER" id="PTHR11575">
    <property type="entry name" value="5'-NUCLEOTIDASE-RELATED"/>
    <property type="match status" value="1"/>
</dbReference>
<evidence type="ECO:0000256" key="4">
    <source>
        <dbReference type="ARBA" id="ARBA00004196"/>
    </source>
</evidence>
<evidence type="ECO:0000313" key="15">
    <source>
        <dbReference type="Proteomes" id="UP000216361"/>
    </source>
</evidence>
<dbReference type="InterPro" id="IPR008334">
    <property type="entry name" value="5'-Nucleotdase_C"/>
</dbReference>
<dbReference type="InterPro" id="IPR006146">
    <property type="entry name" value="5'-Nucleotdase_CS"/>
</dbReference>
<gene>
    <name evidence="14" type="ORF">CHR90_02975</name>
</gene>
<dbReference type="Gene3D" id="3.90.780.10">
    <property type="entry name" value="5'-Nucleotidase, C-terminal domain"/>
    <property type="match status" value="1"/>
</dbReference>
<dbReference type="PANTHER" id="PTHR11575:SF6">
    <property type="entry name" value="2',3'-CYCLIC-NUCLEOTIDE 2'-PHOSPHODIESTERASE_3'-NUCLEOTIDASE"/>
    <property type="match status" value="1"/>
</dbReference>
<dbReference type="GO" id="GO:0008663">
    <property type="term" value="F:2',3'-cyclic-nucleotide 2'-phosphodiesterase activity"/>
    <property type="evidence" value="ECO:0007669"/>
    <property type="project" value="UniProtKB-EC"/>
</dbReference>
<keyword evidence="7 11" id="KW-0732">Signal</keyword>
<name>A0A255XV74_9PROT</name>
<dbReference type="Pfam" id="PF00149">
    <property type="entry name" value="Metallophos"/>
    <property type="match status" value="1"/>
</dbReference>
<organism evidence="14 15">
    <name type="scientific">Elstera cyanobacteriorum</name>
    <dbReference type="NCBI Taxonomy" id="2022747"/>
    <lineage>
        <taxon>Bacteria</taxon>
        <taxon>Pseudomonadati</taxon>
        <taxon>Pseudomonadota</taxon>
        <taxon>Alphaproteobacteria</taxon>
        <taxon>Rhodospirillales</taxon>
        <taxon>Rhodospirillaceae</taxon>
        <taxon>Elstera</taxon>
    </lineage>
</organism>
<dbReference type="EMBL" id="NOXS01000025">
    <property type="protein sequence ID" value="OYQ20917.1"/>
    <property type="molecule type" value="Genomic_DNA"/>
</dbReference>
<protein>
    <submittedName>
        <fullName evidence="14">2',3'-cyclic-nucleotide 2'-phosphodiesterase</fullName>
    </submittedName>
</protein>
<comment type="catalytic activity">
    <reaction evidence="1">
        <text>a ribonucleoside 3'-phosphate + H2O = a ribonucleoside + phosphate</text>
        <dbReference type="Rhea" id="RHEA:10144"/>
        <dbReference type="ChEBI" id="CHEBI:13197"/>
        <dbReference type="ChEBI" id="CHEBI:15377"/>
        <dbReference type="ChEBI" id="CHEBI:18254"/>
        <dbReference type="ChEBI" id="CHEBI:43474"/>
        <dbReference type="EC" id="3.1.3.6"/>
    </reaction>
</comment>
<evidence type="ECO:0000259" key="13">
    <source>
        <dbReference type="Pfam" id="PF02872"/>
    </source>
</evidence>
<evidence type="ECO:0000256" key="6">
    <source>
        <dbReference type="ARBA" id="ARBA00022723"/>
    </source>
</evidence>
<dbReference type="PRINTS" id="PR01607">
    <property type="entry name" value="APYRASEFAMLY"/>
</dbReference>
<dbReference type="InterPro" id="IPR006179">
    <property type="entry name" value="5_nucleotidase/apyrase"/>
</dbReference>
<comment type="catalytic activity">
    <reaction evidence="2">
        <text>a nucleoside 2',3'-cyclic phosphate + H2O = a nucleoside 3'-phosphate + H(+)</text>
        <dbReference type="Rhea" id="RHEA:19621"/>
        <dbReference type="ChEBI" id="CHEBI:15377"/>
        <dbReference type="ChEBI" id="CHEBI:15378"/>
        <dbReference type="ChEBI" id="CHEBI:66949"/>
        <dbReference type="ChEBI" id="CHEBI:66954"/>
        <dbReference type="EC" id="3.1.4.16"/>
    </reaction>
</comment>
<keyword evidence="6" id="KW-0479">Metal-binding</keyword>
<reference evidence="14 15" key="1">
    <citation type="submission" date="2017-07" db="EMBL/GenBank/DDBJ databases">
        <title>Elstera cyanobacteriorum sp. nov., a novel bacterium isolated from cyanobacterial aggregates in a eutrophic lake.</title>
        <authorList>
            <person name="Cai H."/>
        </authorList>
    </citation>
    <scope>NUCLEOTIDE SEQUENCE [LARGE SCALE GENOMIC DNA]</scope>
    <source>
        <strain evidence="14 15">TH019</strain>
    </source>
</reference>
<dbReference type="OrthoDB" id="5469761at2"/>
<proteinExistence type="inferred from homology"/>
<feature type="signal peptide" evidence="11">
    <location>
        <begin position="1"/>
        <end position="22"/>
    </location>
</feature>
<dbReference type="InterPro" id="IPR036907">
    <property type="entry name" value="5'-Nucleotdase_C_sf"/>
</dbReference>
<evidence type="ECO:0000256" key="7">
    <source>
        <dbReference type="ARBA" id="ARBA00022729"/>
    </source>
</evidence>
<keyword evidence="8 11" id="KW-0547">Nucleotide-binding</keyword>
<evidence type="ECO:0000313" key="14">
    <source>
        <dbReference type="EMBL" id="OYQ20917.1"/>
    </source>
</evidence>
<evidence type="ECO:0000256" key="8">
    <source>
        <dbReference type="ARBA" id="ARBA00022741"/>
    </source>
</evidence>
<evidence type="ECO:0000256" key="11">
    <source>
        <dbReference type="RuleBase" id="RU362119"/>
    </source>
</evidence>
<keyword evidence="9 11" id="KW-0378">Hydrolase</keyword>
<comment type="caution">
    <text evidence="14">The sequence shown here is derived from an EMBL/GenBank/DDBJ whole genome shotgun (WGS) entry which is preliminary data.</text>
</comment>
<dbReference type="Gene3D" id="3.60.21.10">
    <property type="match status" value="1"/>
</dbReference>
<dbReference type="Pfam" id="PF02872">
    <property type="entry name" value="5_nucleotid_C"/>
    <property type="match status" value="1"/>
</dbReference>
<evidence type="ECO:0000256" key="10">
    <source>
        <dbReference type="ARBA" id="ARBA00023268"/>
    </source>
</evidence>
<dbReference type="SUPFAM" id="SSF55816">
    <property type="entry name" value="5'-nucleotidase (syn. UDP-sugar hydrolase), C-terminal domain"/>
    <property type="match status" value="1"/>
</dbReference>
<dbReference type="NCBIfam" id="NF006938">
    <property type="entry name" value="PRK09420.1"/>
    <property type="match status" value="1"/>
</dbReference>
<evidence type="ECO:0000256" key="9">
    <source>
        <dbReference type="ARBA" id="ARBA00022801"/>
    </source>
</evidence>
<dbReference type="AlphaFoldDB" id="A0A255XV74"/>
<dbReference type="GO" id="GO:0008254">
    <property type="term" value="F:3'-nucleotidase activity"/>
    <property type="evidence" value="ECO:0007669"/>
    <property type="project" value="UniProtKB-EC"/>
</dbReference>
<dbReference type="InterPro" id="IPR004843">
    <property type="entry name" value="Calcineurin-like_PHP"/>
</dbReference>
<dbReference type="InterPro" id="IPR041827">
    <property type="entry name" value="CpdB_N"/>
</dbReference>
<dbReference type="GO" id="GO:0009166">
    <property type="term" value="P:nucleotide catabolic process"/>
    <property type="evidence" value="ECO:0007669"/>
    <property type="project" value="InterPro"/>
</dbReference>
<evidence type="ECO:0000256" key="1">
    <source>
        <dbReference type="ARBA" id="ARBA00000527"/>
    </source>
</evidence>